<reference evidence="2 3" key="1">
    <citation type="submission" date="2017-11" db="EMBL/GenBank/DDBJ databases">
        <title>The genome of Rhizophagus clarus HR1 reveals common genetic basis of auxotrophy among arbuscular mycorrhizal fungi.</title>
        <authorList>
            <person name="Kobayashi Y."/>
        </authorList>
    </citation>
    <scope>NUCLEOTIDE SEQUENCE [LARGE SCALE GENOMIC DNA]</scope>
    <source>
        <strain evidence="2 3">HR1</strain>
    </source>
</reference>
<dbReference type="AlphaFoldDB" id="A0A2Z6R5C9"/>
<feature type="signal peptide" evidence="1">
    <location>
        <begin position="1"/>
        <end position="19"/>
    </location>
</feature>
<proteinExistence type="predicted"/>
<keyword evidence="3" id="KW-1185">Reference proteome</keyword>
<dbReference type="Proteomes" id="UP000247702">
    <property type="component" value="Unassembled WGS sequence"/>
</dbReference>
<evidence type="ECO:0000313" key="3">
    <source>
        <dbReference type="Proteomes" id="UP000247702"/>
    </source>
</evidence>
<organism evidence="2 3">
    <name type="scientific">Rhizophagus clarus</name>
    <dbReference type="NCBI Taxonomy" id="94130"/>
    <lineage>
        <taxon>Eukaryota</taxon>
        <taxon>Fungi</taxon>
        <taxon>Fungi incertae sedis</taxon>
        <taxon>Mucoromycota</taxon>
        <taxon>Glomeromycotina</taxon>
        <taxon>Glomeromycetes</taxon>
        <taxon>Glomerales</taxon>
        <taxon>Glomeraceae</taxon>
        <taxon>Rhizophagus</taxon>
    </lineage>
</organism>
<evidence type="ECO:0000313" key="2">
    <source>
        <dbReference type="EMBL" id="GBB92171.1"/>
    </source>
</evidence>
<name>A0A2Z6R5C9_9GLOM</name>
<sequence>MATHLCTLPLYVYFWVLVATPRYNKRCKSTIVDNDKTIIIDKRKTISEVVSISQQNKRSASFEIDAHKLILQHRMISEFGEPIHLHAYVRACDDASLGRDGYRRLIAVEARLDKELTQQLVVDDEEFQENSGGIVVGEQDIGKAQKRPVLFPAIKQENYIPDELNLLLCISDLLMECFLMIYSKRENLNSKLKAELIP</sequence>
<protein>
    <submittedName>
        <fullName evidence="2">Uncharacterized protein</fullName>
    </submittedName>
</protein>
<feature type="chain" id="PRO_5016304564" evidence="1">
    <location>
        <begin position="20"/>
        <end position="198"/>
    </location>
</feature>
<gene>
    <name evidence="2" type="ORF">RclHR1_19770004</name>
</gene>
<keyword evidence="1" id="KW-0732">Signal</keyword>
<accession>A0A2Z6R5C9</accession>
<comment type="caution">
    <text evidence="2">The sequence shown here is derived from an EMBL/GenBank/DDBJ whole genome shotgun (WGS) entry which is preliminary data.</text>
</comment>
<dbReference type="EMBL" id="BEXD01001087">
    <property type="protein sequence ID" value="GBB92171.1"/>
    <property type="molecule type" value="Genomic_DNA"/>
</dbReference>
<evidence type="ECO:0000256" key="1">
    <source>
        <dbReference type="SAM" id="SignalP"/>
    </source>
</evidence>